<accession>A0A8R1ULQ9</accession>
<accession>A0A2A6CI12</accession>
<feature type="compositionally biased region" description="Basic and acidic residues" evidence="1">
    <location>
        <begin position="83"/>
        <end position="93"/>
    </location>
</feature>
<feature type="region of interest" description="Disordered" evidence="1">
    <location>
        <begin position="77"/>
        <end position="100"/>
    </location>
</feature>
<evidence type="ECO:0000256" key="1">
    <source>
        <dbReference type="SAM" id="MobiDB-lite"/>
    </source>
</evidence>
<reference evidence="3" key="1">
    <citation type="journal article" date="2008" name="Nat. Genet.">
        <title>The Pristionchus pacificus genome provides a unique perspective on nematode lifestyle and parasitism.</title>
        <authorList>
            <person name="Dieterich C."/>
            <person name="Clifton S.W."/>
            <person name="Schuster L.N."/>
            <person name="Chinwalla A."/>
            <person name="Delehaunty K."/>
            <person name="Dinkelacker I."/>
            <person name="Fulton L."/>
            <person name="Fulton R."/>
            <person name="Godfrey J."/>
            <person name="Minx P."/>
            <person name="Mitreva M."/>
            <person name="Roeseler W."/>
            <person name="Tian H."/>
            <person name="Witte H."/>
            <person name="Yang S.P."/>
            <person name="Wilson R.K."/>
            <person name="Sommer R.J."/>
        </authorList>
    </citation>
    <scope>NUCLEOTIDE SEQUENCE [LARGE SCALE GENOMIC DNA]</scope>
    <source>
        <strain evidence="3">PS312</strain>
    </source>
</reference>
<dbReference type="EnsemblMetazoa" id="PPA33888.1">
    <property type="protein sequence ID" value="PPA33888.1"/>
    <property type="gene ID" value="WBGene00272257"/>
</dbReference>
<keyword evidence="3" id="KW-1185">Reference proteome</keyword>
<dbReference type="Proteomes" id="UP000005239">
    <property type="component" value="Unassembled WGS sequence"/>
</dbReference>
<protein>
    <submittedName>
        <fullName evidence="2">Uncharacterized protein</fullName>
    </submittedName>
</protein>
<evidence type="ECO:0000313" key="2">
    <source>
        <dbReference type="EnsemblMetazoa" id="PPA33888.1"/>
    </source>
</evidence>
<gene>
    <name evidence="2" type="primary">WBGene00272257</name>
</gene>
<dbReference type="AlphaFoldDB" id="A0A2A6CI12"/>
<dbReference type="OrthoDB" id="438939at2759"/>
<name>A0A2A6CI12_PRIPA</name>
<sequence length="117" mass="13064">MPRRTAISVHFQPRITLPDAFVNARPSLVLQPAWRGDLEMENHDEVAFASLLSTGKLGEGGNPLDAICDELGIPRRTPFEQSQRMDKTDRERIFSTPQPVSRRCACTSHFMGPKSGD</sequence>
<reference evidence="2" key="2">
    <citation type="submission" date="2022-06" db="UniProtKB">
        <authorList>
            <consortium name="EnsemblMetazoa"/>
        </authorList>
    </citation>
    <scope>IDENTIFICATION</scope>
    <source>
        <strain evidence="2">PS312</strain>
    </source>
</reference>
<evidence type="ECO:0000313" key="3">
    <source>
        <dbReference type="Proteomes" id="UP000005239"/>
    </source>
</evidence>
<organism evidence="2 3">
    <name type="scientific">Pristionchus pacificus</name>
    <name type="common">Parasitic nematode worm</name>
    <dbReference type="NCBI Taxonomy" id="54126"/>
    <lineage>
        <taxon>Eukaryota</taxon>
        <taxon>Metazoa</taxon>
        <taxon>Ecdysozoa</taxon>
        <taxon>Nematoda</taxon>
        <taxon>Chromadorea</taxon>
        <taxon>Rhabditida</taxon>
        <taxon>Rhabditina</taxon>
        <taxon>Diplogasteromorpha</taxon>
        <taxon>Diplogasteroidea</taxon>
        <taxon>Neodiplogasteridae</taxon>
        <taxon>Pristionchus</taxon>
    </lineage>
</organism>
<proteinExistence type="predicted"/>